<dbReference type="AlphaFoldDB" id="A0A9Q1GJS3"/>
<comment type="cofactor">
    <cofactor evidence="1">
        <name>FAD</name>
        <dbReference type="ChEBI" id="CHEBI:57692"/>
    </cofactor>
</comment>
<dbReference type="Gene3D" id="3.30.465.10">
    <property type="match status" value="1"/>
</dbReference>
<protein>
    <recommendedName>
        <fullName evidence="3">cytokinin dehydrogenase</fullName>
        <ecNumber evidence="3">1.5.99.12</ecNumber>
    </recommendedName>
</protein>
<evidence type="ECO:0000256" key="7">
    <source>
        <dbReference type="ARBA" id="ARBA00023002"/>
    </source>
</evidence>
<evidence type="ECO:0000256" key="5">
    <source>
        <dbReference type="ARBA" id="ARBA00022729"/>
    </source>
</evidence>
<evidence type="ECO:0000256" key="9">
    <source>
        <dbReference type="ARBA" id="ARBA00048224"/>
    </source>
</evidence>
<comment type="caution">
    <text evidence="12">The sequence shown here is derived from an EMBL/GenBank/DDBJ whole genome shotgun (WGS) entry which is preliminary data.</text>
</comment>
<name>A0A9Q1GJS3_9CARY</name>
<dbReference type="SUPFAM" id="SSF56176">
    <property type="entry name" value="FAD-binding/transporter-associated domain-like"/>
    <property type="match status" value="1"/>
</dbReference>
<dbReference type="Pfam" id="PF01565">
    <property type="entry name" value="FAD_binding_4"/>
    <property type="match status" value="1"/>
</dbReference>
<dbReference type="InterPro" id="IPR036318">
    <property type="entry name" value="FAD-bd_PCMH-like_sf"/>
</dbReference>
<evidence type="ECO:0000256" key="4">
    <source>
        <dbReference type="ARBA" id="ARBA00022630"/>
    </source>
</evidence>
<dbReference type="InterPro" id="IPR016169">
    <property type="entry name" value="FAD-bd_PCMH_sub2"/>
</dbReference>
<dbReference type="SUPFAM" id="SSF55103">
    <property type="entry name" value="FAD-linked oxidases, C-terminal domain"/>
    <property type="match status" value="1"/>
</dbReference>
<evidence type="ECO:0000259" key="11">
    <source>
        <dbReference type="PROSITE" id="PS51387"/>
    </source>
</evidence>
<dbReference type="InterPro" id="IPR016167">
    <property type="entry name" value="FAD-bd_PCMH_sub1"/>
</dbReference>
<dbReference type="GO" id="GO:0019139">
    <property type="term" value="F:cytokinin dehydrogenase activity"/>
    <property type="evidence" value="ECO:0007669"/>
    <property type="project" value="UniProtKB-EC"/>
</dbReference>
<feature type="transmembrane region" description="Helical" evidence="10">
    <location>
        <begin position="12"/>
        <end position="30"/>
    </location>
</feature>
<dbReference type="GO" id="GO:0071949">
    <property type="term" value="F:FAD binding"/>
    <property type="evidence" value="ECO:0007669"/>
    <property type="project" value="InterPro"/>
</dbReference>
<keyword evidence="6" id="KW-0274">FAD</keyword>
<reference evidence="12" key="1">
    <citation type="submission" date="2022-04" db="EMBL/GenBank/DDBJ databases">
        <title>Carnegiea gigantea Genome sequencing and assembly v2.</title>
        <authorList>
            <person name="Copetti D."/>
            <person name="Sanderson M.J."/>
            <person name="Burquez A."/>
            <person name="Wojciechowski M.F."/>
        </authorList>
    </citation>
    <scope>NUCLEOTIDE SEQUENCE</scope>
    <source>
        <strain evidence="12">SGP5-SGP5p</strain>
        <tissue evidence="12">Aerial part</tissue>
    </source>
</reference>
<comment type="similarity">
    <text evidence="2">Belongs to the oxygen-dependent FAD-linked oxidoreductase family.</text>
</comment>
<dbReference type="PANTHER" id="PTHR13878">
    <property type="entry name" value="GULONOLACTONE OXIDASE"/>
    <property type="match status" value="1"/>
</dbReference>
<dbReference type="InterPro" id="IPR006094">
    <property type="entry name" value="Oxid_FAD_bind_N"/>
</dbReference>
<keyword evidence="8" id="KW-0325">Glycoprotein</keyword>
<keyword evidence="4" id="KW-0285">Flavoprotein</keyword>
<evidence type="ECO:0000313" key="12">
    <source>
        <dbReference type="EMBL" id="KAJ8420552.1"/>
    </source>
</evidence>
<dbReference type="PANTHER" id="PTHR13878:SF53">
    <property type="entry name" value="CYTOKININ DEHYDROGENASE 6"/>
    <property type="match status" value="1"/>
</dbReference>
<dbReference type="InterPro" id="IPR016170">
    <property type="entry name" value="Cytok_DH_C_sf"/>
</dbReference>
<dbReference type="InterPro" id="IPR016166">
    <property type="entry name" value="FAD-bd_PCMH"/>
</dbReference>
<feature type="domain" description="FAD-binding PCMH-type" evidence="11">
    <location>
        <begin position="65"/>
        <end position="245"/>
    </location>
</feature>
<evidence type="ECO:0000256" key="10">
    <source>
        <dbReference type="SAM" id="Phobius"/>
    </source>
</evidence>
<evidence type="ECO:0000313" key="13">
    <source>
        <dbReference type="Proteomes" id="UP001153076"/>
    </source>
</evidence>
<keyword evidence="10" id="KW-0472">Membrane</keyword>
<gene>
    <name evidence="12" type="ORF">Cgig2_013495</name>
</gene>
<dbReference type="Pfam" id="PF09265">
    <property type="entry name" value="Cytokin-bind"/>
    <property type="match status" value="1"/>
</dbReference>
<dbReference type="Proteomes" id="UP001153076">
    <property type="component" value="Unassembled WGS sequence"/>
</dbReference>
<dbReference type="GO" id="GO:0009690">
    <property type="term" value="P:cytokinin metabolic process"/>
    <property type="evidence" value="ECO:0007669"/>
    <property type="project" value="InterPro"/>
</dbReference>
<dbReference type="InterPro" id="IPR050432">
    <property type="entry name" value="FAD-linked_Oxidoreductases_BP"/>
</dbReference>
<dbReference type="OrthoDB" id="415825at2759"/>
<dbReference type="Gene3D" id="3.40.462.10">
    <property type="entry name" value="FAD-linked oxidases, C-terminal domain"/>
    <property type="match status" value="1"/>
</dbReference>
<dbReference type="EC" id="1.5.99.12" evidence="3"/>
<evidence type="ECO:0000256" key="3">
    <source>
        <dbReference type="ARBA" id="ARBA00011928"/>
    </source>
</evidence>
<evidence type="ECO:0000256" key="1">
    <source>
        <dbReference type="ARBA" id="ARBA00001974"/>
    </source>
</evidence>
<evidence type="ECO:0000256" key="6">
    <source>
        <dbReference type="ARBA" id="ARBA00022827"/>
    </source>
</evidence>
<keyword evidence="10" id="KW-0812">Transmembrane</keyword>
<dbReference type="PROSITE" id="PS51387">
    <property type="entry name" value="FAD_PCMH"/>
    <property type="match status" value="1"/>
</dbReference>
<organism evidence="12 13">
    <name type="scientific">Carnegiea gigantea</name>
    <dbReference type="NCBI Taxonomy" id="171969"/>
    <lineage>
        <taxon>Eukaryota</taxon>
        <taxon>Viridiplantae</taxon>
        <taxon>Streptophyta</taxon>
        <taxon>Embryophyta</taxon>
        <taxon>Tracheophyta</taxon>
        <taxon>Spermatophyta</taxon>
        <taxon>Magnoliopsida</taxon>
        <taxon>eudicotyledons</taxon>
        <taxon>Gunneridae</taxon>
        <taxon>Pentapetalae</taxon>
        <taxon>Caryophyllales</taxon>
        <taxon>Cactineae</taxon>
        <taxon>Cactaceae</taxon>
        <taxon>Cactoideae</taxon>
        <taxon>Echinocereeae</taxon>
        <taxon>Carnegiea</taxon>
    </lineage>
</organism>
<dbReference type="InterPro" id="IPR015345">
    <property type="entry name" value="Cytokinin_DH_FAD/cytokin-bd"/>
</dbReference>
<dbReference type="InterPro" id="IPR016164">
    <property type="entry name" value="FAD-linked_Oxase-like_C"/>
</dbReference>
<evidence type="ECO:0000256" key="8">
    <source>
        <dbReference type="ARBA" id="ARBA00023180"/>
    </source>
</evidence>
<dbReference type="EMBL" id="JAKOGI010003347">
    <property type="protein sequence ID" value="KAJ8420552.1"/>
    <property type="molecule type" value="Genomic_DNA"/>
</dbReference>
<accession>A0A9Q1GJS3</accession>
<dbReference type="Gene3D" id="3.30.43.10">
    <property type="entry name" value="Uridine Diphospho-n-acetylenolpyruvylglucosamine Reductase, domain 2"/>
    <property type="match status" value="1"/>
</dbReference>
<keyword evidence="5" id="KW-0732">Signal</keyword>
<dbReference type="FunFam" id="3.30.465.10:FF:000021">
    <property type="entry name" value="Cytokinin dehydrogenase 1"/>
    <property type="match status" value="1"/>
</dbReference>
<keyword evidence="13" id="KW-1185">Reference proteome</keyword>
<proteinExistence type="inferred from homology"/>
<evidence type="ECO:0000256" key="2">
    <source>
        <dbReference type="ARBA" id="ARBA00005466"/>
    </source>
</evidence>
<sequence length="423" mass="47622">MRNQHAYSIKVYLRKGFIILFLSTMAPQFVPCFPSISLPMDIPTLEGHFRFEAIDHAARDFGNQYQFHPLAVLYPESVADIAKTIEYIWQMGPSSDLTVAARGCGHSLQGQAQTHRGIVIDMGSLRAQPMQVVHDGEFAPYVDVSGGEMWINILQETLKYGLAPKSWTDYLHLSIGGTLSNAGVSGQAFRHGPQISNVHQLEVVTGKGEILSCSEKQNAELFHSVLGGLGQFGIITRARISLERAPTRVKWIRVLYSEFDAFVGEQEHLISAKTTFDYIEGFVIINRTGLLNNWRSSFNPQDPVQAGQFSSEGKTLYCLEVAKYFKPEEADLAEQETKDLLLQLSYIPSTLFIAEVSYVDFLERVYISELKLRSKGLWEVPHPWLNLLIPKSKIHRFAKQVFGNILKNTSNGPILIYPVNREK</sequence>
<keyword evidence="10" id="KW-1133">Transmembrane helix</keyword>
<comment type="catalytic activity">
    <reaction evidence="9">
        <text>N(6)-dimethylallyladenine + A + H2O = 3-methyl-2-butenal + adenine + AH2</text>
        <dbReference type="Rhea" id="RHEA:13625"/>
        <dbReference type="ChEBI" id="CHEBI:13193"/>
        <dbReference type="ChEBI" id="CHEBI:15377"/>
        <dbReference type="ChEBI" id="CHEBI:15825"/>
        <dbReference type="ChEBI" id="CHEBI:16708"/>
        <dbReference type="ChEBI" id="CHEBI:17499"/>
        <dbReference type="ChEBI" id="CHEBI:17660"/>
        <dbReference type="EC" id="1.5.99.12"/>
    </reaction>
</comment>
<keyword evidence="7" id="KW-0560">Oxidoreductase</keyword>